<gene>
    <name evidence="2" type="ORF">CYLTODRAFT_205318</name>
</gene>
<feature type="compositionally biased region" description="Polar residues" evidence="1">
    <location>
        <begin position="33"/>
        <end position="48"/>
    </location>
</feature>
<accession>A0A0D7ATS0</accession>
<name>A0A0D7ATS0_9AGAR</name>
<keyword evidence="3" id="KW-1185">Reference proteome</keyword>
<sequence length="172" mass="19147">MVLQKTRTKRSPVSRRMLSRSRMRYSESAMKTPRSSQLRTQNQTQSSAGYGNMSCISFVIIPSNYHHHRLVPMPPSLRPPLRMPAQLPHAVWKIRATPPPPFSAIPCILHLPSAGSSSTREARALAASNYPCASTTPTRPSSPRQISSRVDLCAWYADVEETGQVVWHPVAC</sequence>
<feature type="region of interest" description="Disordered" evidence="1">
    <location>
        <begin position="1"/>
        <end position="48"/>
    </location>
</feature>
<organism evidence="2 3">
    <name type="scientific">Cylindrobasidium torrendii FP15055 ss-10</name>
    <dbReference type="NCBI Taxonomy" id="1314674"/>
    <lineage>
        <taxon>Eukaryota</taxon>
        <taxon>Fungi</taxon>
        <taxon>Dikarya</taxon>
        <taxon>Basidiomycota</taxon>
        <taxon>Agaricomycotina</taxon>
        <taxon>Agaricomycetes</taxon>
        <taxon>Agaricomycetidae</taxon>
        <taxon>Agaricales</taxon>
        <taxon>Marasmiineae</taxon>
        <taxon>Physalacriaceae</taxon>
        <taxon>Cylindrobasidium</taxon>
    </lineage>
</organism>
<evidence type="ECO:0000313" key="2">
    <source>
        <dbReference type="EMBL" id="KIY61753.1"/>
    </source>
</evidence>
<feature type="compositionally biased region" description="Basic residues" evidence="1">
    <location>
        <begin position="1"/>
        <end position="23"/>
    </location>
</feature>
<dbReference type="EMBL" id="KN880878">
    <property type="protein sequence ID" value="KIY61753.1"/>
    <property type="molecule type" value="Genomic_DNA"/>
</dbReference>
<reference evidence="2 3" key="1">
    <citation type="journal article" date="2015" name="Fungal Genet. Biol.">
        <title>Evolution of novel wood decay mechanisms in Agaricales revealed by the genome sequences of Fistulina hepatica and Cylindrobasidium torrendii.</title>
        <authorList>
            <person name="Floudas D."/>
            <person name="Held B.W."/>
            <person name="Riley R."/>
            <person name="Nagy L.G."/>
            <person name="Koehler G."/>
            <person name="Ransdell A.S."/>
            <person name="Younus H."/>
            <person name="Chow J."/>
            <person name="Chiniquy J."/>
            <person name="Lipzen A."/>
            <person name="Tritt A."/>
            <person name="Sun H."/>
            <person name="Haridas S."/>
            <person name="LaButti K."/>
            <person name="Ohm R.A."/>
            <person name="Kues U."/>
            <person name="Blanchette R.A."/>
            <person name="Grigoriev I.V."/>
            <person name="Minto R.E."/>
            <person name="Hibbett D.S."/>
        </authorList>
    </citation>
    <scope>NUCLEOTIDE SEQUENCE [LARGE SCALE GENOMIC DNA]</scope>
    <source>
        <strain evidence="2 3">FP15055 ss-10</strain>
    </source>
</reference>
<dbReference type="AlphaFoldDB" id="A0A0D7ATS0"/>
<protein>
    <submittedName>
        <fullName evidence="2">Uncharacterized protein</fullName>
    </submittedName>
</protein>
<evidence type="ECO:0000256" key="1">
    <source>
        <dbReference type="SAM" id="MobiDB-lite"/>
    </source>
</evidence>
<dbReference type="Proteomes" id="UP000054007">
    <property type="component" value="Unassembled WGS sequence"/>
</dbReference>
<evidence type="ECO:0000313" key="3">
    <source>
        <dbReference type="Proteomes" id="UP000054007"/>
    </source>
</evidence>
<proteinExistence type="predicted"/>